<evidence type="ECO:0000256" key="5">
    <source>
        <dbReference type="ARBA" id="ARBA00022832"/>
    </source>
</evidence>
<protein>
    <recommendedName>
        <fullName evidence="15">Fatty acid desaturase domain-containing protein</fullName>
    </recommendedName>
</protein>
<keyword evidence="7 12" id="KW-0560">Oxidoreductase</keyword>
<dbReference type="AlphaFoldDB" id="A0A0L0BZP6"/>
<dbReference type="EMBL" id="JRES01001112">
    <property type="protein sequence ID" value="KNC25461.1"/>
    <property type="molecule type" value="Genomic_DNA"/>
</dbReference>
<evidence type="ECO:0000256" key="11">
    <source>
        <dbReference type="ARBA" id="ARBA00023160"/>
    </source>
</evidence>
<keyword evidence="4 12" id="KW-0812">Transmembrane</keyword>
<feature type="compositionally biased region" description="Basic and acidic residues" evidence="13">
    <location>
        <begin position="422"/>
        <end position="431"/>
    </location>
</feature>
<evidence type="ECO:0000256" key="12">
    <source>
        <dbReference type="RuleBase" id="RU000581"/>
    </source>
</evidence>
<keyword evidence="5" id="KW-0276">Fatty acid metabolism</keyword>
<evidence type="ECO:0000256" key="14">
    <source>
        <dbReference type="SAM" id="Phobius"/>
    </source>
</evidence>
<dbReference type="PANTHER" id="PTHR11351:SF21">
    <property type="entry name" value="GH07782P"/>
    <property type="match status" value="1"/>
</dbReference>
<evidence type="ECO:0000256" key="4">
    <source>
        <dbReference type="ARBA" id="ARBA00022692"/>
    </source>
</evidence>
<evidence type="ECO:0000256" key="6">
    <source>
        <dbReference type="ARBA" id="ARBA00022989"/>
    </source>
</evidence>
<dbReference type="InterPro" id="IPR005804">
    <property type="entry name" value="FA_desaturase_dom"/>
</dbReference>
<feature type="region of interest" description="Disordered" evidence="13">
    <location>
        <begin position="393"/>
        <end position="437"/>
    </location>
</feature>
<comment type="subcellular location">
    <subcellularLocation>
        <location evidence="1">Membrane</location>
        <topology evidence="1">Multi-pass membrane protein</topology>
    </subcellularLocation>
</comment>
<organism evidence="16 17">
    <name type="scientific">Lucilia cuprina</name>
    <name type="common">Green bottle fly</name>
    <name type="synonym">Australian sheep blowfly</name>
    <dbReference type="NCBI Taxonomy" id="7375"/>
    <lineage>
        <taxon>Eukaryota</taxon>
        <taxon>Metazoa</taxon>
        <taxon>Ecdysozoa</taxon>
        <taxon>Arthropoda</taxon>
        <taxon>Hexapoda</taxon>
        <taxon>Insecta</taxon>
        <taxon>Pterygota</taxon>
        <taxon>Neoptera</taxon>
        <taxon>Endopterygota</taxon>
        <taxon>Diptera</taxon>
        <taxon>Brachycera</taxon>
        <taxon>Muscomorpha</taxon>
        <taxon>Oestroidea</taxon>
        <taxon>Calliphoridae</taxon>
        <taxon>Luciliinae</taxon>
        <taxon>Lucilia</taxon>
    </lineage>
</organism>
<dbReference type="GO" id="GO:0004768">
    <property type="term" value="F:stearoyl-CoA 9-desaturase activity"/>
    <property type="evidence" value="ECO:0007669"/>
    <property type="project" value="TreeGrafter"/>
</dbReference>
<comment type="caution">
    <text evidence="16">The sequence shown here is derived from an EMBL/GenBank/DDBJ whole genome shotgun (WGS) entry which is preliminary data.</text>
</comment>
<evidence type="ECO:0000256" key="8">
    <source>
        <dbReference type="ARBA" id="ARBA00023004"/>
    </source>
</evidence>
<sequence length="437" mass="50090">MGHLSTSERVSTTSCAETTHTTTDNTALKQRLTNGKVTAKNGFPTANGQPLVSAADGEVKIIQNKYHVNLEEYTRKFKGDKVFGIQFKAPLKWHNVIMISAAHIFFLVCLVLYPLEKLKVLTVLWALFMGGVAGFGVTGGAHRFWTHRSFKANLPLRSILMICFSAAGQNSLYDWVRDHRVHHKYSETDADPHNSNRGFFFAHVGWLMMHKHPEVLRRGRQIDMGDILADPVIRFHEKYFIPLKMIFCFILPTAIPIYFWNEEFHLAFMTQCVFRYISSLNFTWSVNSAAHMWGNRPFDKRINPSENVYVSIIAMGEGWHNYHHVFPWDYKAAELGKYVFNFTTMVLDAFAKIGWAWDMKQPSKDLVKRTLEKYGDGTHPSVKDMHLTHEGHMNCHIPEVPDPETESLHDEDEAESSSTESTKLDENDNMSKKSMLA</sequence>
<feature type="domain" description="Fatty acid desaturase" evidence="15">
    <location>
        <begin position="123"/>
        <end position="327"/>
    </location>
</feature>
<accession>A0A0L0BZP6</accession>
<evidence type="ECO:0000313" key="17">
    <source>
        <dbReference type="Proteomes" id="UP000037069"/>
    </source>
</evidence>
<evidence type="ECO:0000256" key="13">
    <source>
        <dbReference type="SAM" id="MobiDB-lite"/>
    </source>
</evidence>
<evidence type="ECO:0000256" key="10">
    <source>
        <dbReference type="ARBA" id="ARBA00023136"/>
    </source>
</evidence>
<keyword evidence="8" id="KW-0408">Iron</keyword>
<reference evidence="16 17" key="1">
    <citation type="journal article" date="2015" name="Nat. Commun.">
        <title>Lucilia cuprina genome unlocks parasitic fly biology to underpin future interventions.</title>
        <authorList>
            <person name="Anstead C.A."/>
            <person name="Korhonen P.K."/>
            <person name="Young N.D."/>
            <person name="Hall R.S."/>
            <person name="Jex A.R."/>
            <person name="Murali S.C."/>
            <person name="Hughes D.S."/>
            <person name="Lee S.F."/>
            <person name="Perry T."/>
            <person name="Stroehlein A.J."/>
            <person name="Ansell B.R."/>
            <person name="Breugelmans B."/>
            <person name="Hofmann A."/>
            <person name="Qu J."/>
            <person name="Dugan S."/>
            <person name="Lee S.L."/>
            <person name="Chao H."/>
            <person name="Dinh H."/>
            <person name="Han Y."/>
            <person name="Doddapaneni H.V."/>
            <person name="Worley K.C."/>
            <person name="Muzny D.M."/>
            <person name="Ioannidis P."/>
            <person name="Waterhouse R.M."/>
            <person name="Zdobnov E.M."/>
            <person name="James P.J."/>
            <person name="Bagnall N.H."/>
            <person name="Kotze A.C."/>
            <person name="Gibbs R.A."/>
            <person name="Richards S."/>
            <person name="Batterham P."/>
            <person name="Gasser R.B."/>
        </authorList>
    </citation>
    <scope>NUCLEOTIDE SEQUENCE [LARGE SCALE GENOMIC DNA]</scope>
    <source>
        <strain evidence="16 17">LS</strain>
        <tissue evidence="16">Full body</tissue>
    </source>
</reference>
<keyword evidence="3 12" id="KW-0444">Lipid biosynthesis</keyword>
<evidence type="ECO:0000256" key="9">
    <source>
        <dbReference type="ARBA" id="ARBA00023098"/>
    </source>
</evidence>
<dbReference type="Proteomes" id="UP000037069">
    <property type="component" value="Unassembled WGS sequence"/>
</dbReference>
<dbReference type="GO" id="GO:0006636">
    <property type="term" value="P:unsaturated fatty acid biosynthetic process"/>
    <property type="evidence" value="ECO:0007669"/>
    <property type="project" value="TreeGrafter"/>
</dbReference>
<evidence type="ECO:0000256" key="3">
    <source>
        <dbReference type="ARBA" id="ARBA00022516"/>
    </source>
</evidence>
<comment type="cofactor">
    <cofactor evidence="12">
        <name>Fe(2+)</name>
        <dbReference type="ChEBI" id="CHEBI:29033"/>
    </cofactor>
</comment>
<dbReference type="OMA" id="VAGQNTM"/>
<dbReference type="GO" id="GO:0005506">
    <property type="term" value="F:iron ion binding"/>
    <property type="evidence" value="ECO:0007669"/>
    <property type="project" value="TreeGrafter"/>
</dbReference>
<dbReference type="CDD" id="cd03505">
    <property type="entry name" value="Delta9-FADS-like"/>
    <property type="match status" value="1"/>
</dbReference>
<feature type="transmembrane region" description="Helical" evidence="14">
    <location>
        <begin position="96"/>
        <end position="115"/>
    </location>
</feature>
<feature type="compositionally biased region" description="Low complexity" evidence="13">
    <location>
        <begin position="12"/>
        <end position="22"/>
    </location>
</feature>
<feature type="transmembrane region" description="Helical" evidence="14">
    <location>
        <begin position="121"/>
        <end position="142"/>
    </location>
</feature>
<dbReference type="InterPro" id="IPR015876">
    <property type="entry name" value="Acyl-CoA_DS"/>
</dbReference>
<evidence type="ECO:0000256" key="1">
    <source>
        <dbReference type="ARBA" id="ARBA00004141"/>
    </source>
</evidence>
<gene>
    <name evidence="16" type="ORF">FF38_02155</name>
</gene>
<keyword evidence="17" id="KW-1185">Reference proteome</keyword>
<evidence type="ECO:0000256" key="2">
    <source>
        <dbReference type="ARBA" id="ARBA00009295"/>
    </source>
</evidence>
<dbReference type="OrthoDB" id="10260134at2759"/>
<keyword evidence="9" id="KW-0443">Lipid metabolism</keyword>
<evidence type="ECO:0000256" key="7">
    <source>
        <dbReference type="ARBA" id="ARBA00023002"/>
    </source>
</evidence>
<feature type="compositionally biased region" description="Acidic residues" evidence="13">
    <location>
        <begin position="401"/>
        <end position="415"/>
    </location>
</feature>
<keyword evidence="6 14" id="KW-1133">Transmembrane helix</keyword>
<dbReference type="PRINTS" id="PR00075">
    <property type="entry name" value="FACDDSATRASE"/>
</dbReference>
<feature type="region of interest" description="Disordered" evidence="13">
    <location>
        <begin position="1"/>
        <end position="22"/>
    </location>
</feature>
<evidence type="ECO:0000313" key="16">
    <source>
        <dbReference type="EMBL" id="KNC25461.1"/>
    </source>
</evidence>
<evidence type="ECO:0000259" key="15">
    <source>
        <dbReference type="Pfam" id="PF00487"/>
    </source>
</evidence>
<dbReference type="GO" id="GO:0005789">
    <property type="term" value="C:endoplasmic reticulum membrane"/>
    <property type="evidence" value="ECO:0007669"/>
    <property type="project" value="TreeGrafter"/>
</dbReference>
<keyword evidence="11 12" id="KW-0275">Fatty acid biosynthesis</keyword>
<dbReference type="STRING" id="7375.A0A0L0BZP6"/>
<comment type="similarity">
    <text evidence="2 12">Belongs to the fatty acid desaturase type 1 family.</text>
</comment>
<name>A0A0L0BZP6_LUCCU</name>
<dbReference type="PANTHER" id="PTHR11351">
    <property type="entry name" value="ACYL-COA DESATURASE"/>
    <property type="match status" value="1"/>
</dbReference>
<keyword evidence="10 14" id="KW-0472">Membrane</keyword>
<feature type="compositionally biased region" description="Polar residues" evidence="13">
    <location>
        <begin position="1"/>
        <end position="11"/>
    </location>
</feature>
<dbReference type="Pfam" id="PF00487">
    <property type="entry name" value="FA_desaturase"/>
    <property type="match status" value="1"/>
</dbReference>
<comment type="domain">
    <text evidence="12">The histidine box domains are involved in binding the catalytic metal ions.</text>
</comment>
<feature type="transmembrane region" description="Helical" evidence="14">
    <location>
        <begin position="239"/>
        <end position="260"/>
    </location>
</feature>
<proteinExistence type="inferred from homology"/>